<keyword evidence="3" id="KW-1185">Reference proteome</keyword>
<gene>
    <name evidence="2" type="ORF">FHG85_06425</name>
</gene>
<organism evidence="2 3">
    <name type="scientific">Tenuifilum thalassicum</name>
    <dbReference type="NCBI Taxonomy" id="2590900"/>
    <lineage>
        <taxon>Bacteria</taxon>
        <taxon>Pseudomonadati</taxon>
        <taxon>Bacteroidota</taxon>
        <taxon>Bacteroidia</taxon>
        <taxon>Bacteroidales</taxon>
        <taxon>Tenuifilaceae</taxon>
        <taxon>Tenuifilum</taxon>
    </lineage>
</organism>
<proteinExistence type="predicted"/>
<dbReference type="InterPro" id="IPR012337">
    <property type="entry name" value="RNaseH-like_sf"/>
</dbReference>
<dbReference type="KEGG" id="ttz:FHG85_06425"/>
<evidence type="ECO:0000259" key="1">
    <source>
        <dbReference type="Pfam" id="PF13701"/>
    </source>
</evidence>
<protein>
    <submittedName>
        <fullName evidence="2">IS1380 family transposase</fullName>
    </submittedName>
</protein>
<dbReference type="Pfam" id="PF13701">
    <property type="entry name" value="DDE_Tnp_1_4"/>
    <property type="match status" value="1"/>
</dbReference>
<dbReference type="EMBL" id="CP041345">
    <property type="protein sequence ID" value="QKG79911.1"/>
    <property type="molecule type" value="Genomic_DNA"/>
</dbReference>
<accession>A0A7D3XV58</accession>
<dbReference type="InterPro" id="IPR047960">
    <property type="entry name" value="Transpos_IS1380"/>
</dbReference>
<dbReference type="RefSeq" id="WP_173074131.1">
    <property type="nucleotide sequence ID" value="NZ_CP041345.1"/>
</dbReference>
<evidence type="ECO:0000313" key="2">
    <source>
        <dbReference type="EMBL" id="QKG79911.1"/>
    </source>
</evidence>
<reference evidence="2 3" key="1">
    <citation type="submission" date="2019-07" db="EMBL/GenBank/DDBJ databases">
        <title>Thalassofilum flectens gen. nov., sp. nov., a novel moderate thermophilic anaerobe from a shallow sea hot spring in Kunashir Island (Russia), representing a new family in the order Bacteroidales, and proposal of Thalassofilacea fam. nov.</title>
        <authorList>
            <person name="Kochetkova T.V."/>
            <person name="Podosokorskaya O.A."/>
            <person name="Novikov A."/>
            <person name="Elcheninov A.G."/>
            <person name="Toshchakov S.V."/>
            <person name="Kublanov I.V."/>
        </authorList>
    </citation>
    <scope>NUCLEOTIDE SEQUENCE [LARGE SCALE GENOMIC DNA]</scope>
    <source>
        <strain evidence="2 3">38-H</strain>
    </source>
</reference>
<evidence type="ECO:0000313" key="3">
    <source>
        <dbReference type="Proteomes" id="UP000500961"/>
    </source>
</evidence>
<sequence length="440" mass="51568">MKFDISFTNKEITPWSGLGFLRNMMDKMGVRDQLSSCHYLPFPSSNNGYSPIDIIEAFMVSIWCGANRFLHTEITRHDKVLSKIFGWKRTPANDTYKRFFRKFDMERSSNLSHTLFSMVFKSVDFKRLTLDCDSSILTRYGDLQEGAQRGYNPKKPGRKSHHPLIAFVNDLKLVCNFWLRSGNTSASNNFKAFLEDTLEKLKGKTVGLIRLDSGFYSKEVLEYLEQKVMNYIIAVRFYLPIQKMVALDQNWLEIDEGIEICDTEYQSPEWDVPRRLVIVRQRIKERPKAAGKMLSLFEGTSFYYRYRYSAYVTNMDLAPAEIWRLYRQRADSENRIKELKEDFGFDSFNLKDFYATEAALTVAMFAYNIMSLFRMFILKSEVQHTLSTLRYKNFAIGAFFQKHKGKYILKIALAKQRRKWFTGLWNTSNSVQLPFKISTA</sequence>
<dbReference type="Proteomes" id="UP000500961">
    <property type="component" value="Chromosome"/>
</dbReference>
<dbReference type="NCBIfam" id="NF033539">
    <property type="entry name" value="transpos_IS1380"/>
    <property type="match status" value="1"/>
</dbReference>
<dbReference type="SUPFAM" id="SSF53098">
    <property type="entry name" value="Ribonuclease H-like"/>
    <property type="match status" value="1"/>
</dbReference>
<name>A0A7D3XV58_9BACT</name>
<dbReference type="AlphaFoldDB" id="A0A7D3XV58"/>
<feature type="domain" description="Transposase DDE" evidence="1">
    <location>
        <begin position="4"/>
        <end position="420"/>
    </location>
</feature>
<dbReference type="InterPro" id="IPR025668">
    <property type="entry name" value="Tnp_DDE_dom"/>
</dbReference>